<dbReference type="AlphaFoldDB" id="A0A7J6EQH3"/>
<dbReference type="GO" id="GO:0004113">
    <property type="term" value="F:2',3'-cyclic-nucleotide 3'-phosphodiesterase activity"/>
    <property type="evidence" value="ECO:0007669"/>
    <property type="project" value="TreeGrafter"/>
</dbReference>
<reference evidence="1 2" key="1">
    <citation type="journal article" date="2020" name="bioRxiv">
        <title>Sequence and annotation of 42 cannabis genomes reveals extensive copy number variation in cannabinoid synthesis and pathogen resistance genes.</title>
        <authorList>
            <person name="Mckernan K.J."/>
            <person name="Helbert Y."/>
            <person name="Kane L.T."/>
            <person name="Ebling H."/>
            <person name="Zhang L."/>
            <person name="Liu B."/>
            <person name="Eaton Z."/>
            <person name="Mclaughlin S."/>
            <person name="Kingan S."/>
            <person name="Baybayan P."/>
            <person name="Concepcion G."/>
            <person name="Jordan M."/>
            <person name="Riva A."/>
            <person name="Barbazuk W."/>
            <person name="Harkins T."/>
        </authorList>
    </citation>
    <scope>NUCLEOTIDE SEQUENCE [LARGE SCALE GENOMIC DNA]</scope>
    <source>
        <strain evidence="2">cv. Jamaican Lion 4</strain>
        <tissue evidence="1">Leaf</tissue>
    </source>
</reference>
<accession>A0A7J6EQH3</accession>
<dbReference type="PANTHER" id="PTHR28141:SF1">
    <property type="entry name" value="2',3'-CYCLIC-NUCLEOTIDE 3'-PHOSPHODIESTERASE"/>
    <property type="match status" value="1"/>
</dbReference>
<dbReference type="SUPFAM" id="SSF55144">
    <property type="entry name" value="LigT-like"/>
    <property type="match status" value="2"/>
</dbReference>
<evidence type="ECO:0000313" key="1">
    <source>
        <dbReference type="EMBL" id="KAF4360687.1"/>
    </source>
</evidence>
<organism evidence="1 2">
    <name type="scientific">Cannabis sativa</name>
    <name type="common">Hemp</name>
    <name type="synonym">Marijuana</name>
    <dbReference type="NCBI Taxonomy" id="3483"/>
    <lineage>
        <taxon>Eukaryota</taxon>
        <taxon>Viridiplantae</taxon>
        <taxon>Streptophyta</taxon>
        <taxon>Embryophyta</taxon>
        <taxon>Tracheophyta</taxon>
        <taxon>Spermatophyta</taxon>
        <taxon>Magnoliopsida</taxon>
        <taxon>eudicotyledons</taxon>
        <taxon>Gunneridae</taxon>
        <taxon>Pentapetalae</taxon>
        <taxon>rosids</taxon>
        <taxon>fabids</taxon>
        <taxon>Rosales</taxon>
        <taxon>Cannabaceae</taxon>
        <taxon>Cannabis</taxon>
    </lineage>
</organism>
<dbReference type="EMBL" id="JAATIQ010000343">
    <property type="protein sequence ID" value="KAF4360687.1"/>
    <property type="molecule type" value="Genomic_DNA"/>
</dbReference>
<gene>
    <name evidence="1" type="ORF">G4B88_010682</name>
</gene>
<dbReference type="Proteomes" id="UP000583929">
    <property type="component" value="Unassembled WGS sequence"/>
</dbReference>
<comment type="caution">
    <text evidence="1">The sequence shown here is derived from an EMBL/GenBank/DDBJ whole genome shotgun (WGS) entry which is preliminary data.</text>
</comment>
<dbReference type="GO" id="GO:0009187">
    <property type="term" value="P:cyclic nucleotide metabolic process"/>
    <property type="evidence" value="ECO:0007669"/>
    <property type="project" value="TreeGrafter"/>
</dbReference>
<dbReference type="PANTHER" id="PTHR28141">
    <property type="entry name" value="2',3'-CYCLIC-NUCLEOTIDE 3'-PHOSPHODIESTERASE"/>
    <property type="match status" value="1"/>
</dbReference>
<keyword evidence="2" id="KW-1185">Reference proteome</keyword>
<dbReference type="FunFam" id="3.90.1140.10:FF:000007">
    <property type="entry name" value="Cyclic phosphodiesterase"/>
    <property type="match status" value="1"/>
</dbReference>
<evidence type="ECO:0000313" key="2">
    <source>
        <dbReference type="Proteomes" id="UP000583929"/>
    </source>
</evidence>
<dbReference type="Gene3D" id="3.90.1140.10">
    <property type="entry name" value="Cyclic phosphodiesterase"/>
    <property type="match status" value="2"/>
</dbReference>
<name>A0A7J6EQH3_CANSA</name>
<dbReference type="InterPro" id="IPR009097">
    <property type="entry name" value="Cyclic_Pdiesterase"/>
</dbReference>
<dbReference type="InterPro" id="IPR012386">
    <property type="entry name" value="Cyclic-nucl_3Pdiesterase"/>
</dbReference>
<sequence length="343" mass="38567">MFHSLHIIRFLALFGLLGFSLFLLSISMATPEPIPSELIQKEIYSVWAIPPDEVVTRIKKLMEGLRAEFEGPQFEPHITVVGAISLTPEDAVKKLKTACEGLKAYDVTVDRVAIGTFFYQCVYLLIHPTNQVVEASSHCCEHFGYNSSTPYMPHLSILYSDLTEDEKKKAQEKANILDDSLSGLTFPITRLALYKTDTEDKTLKSWEKIAECSLDPKTRRGCNGEEGDEMYSVWAIPPDEVVTRVKKLMEYLRAEFGGPQFQPHITVVRAISLSLDEALNNFRSSISQPLKAYNVTFDPITIGSGVLYLPIHPTTEVVEACSHCSEHFGYKRSTPYMPHLSIL</sequence>
<proteinExistence type="predicted"/>
<protein>
    <submittedName>
        <fullName evidence="1">Uncharacterized protein</fullName>
    </submittedName>
</protein>
<dbReference type="Pfam" id="PF13563">
    <property type="entry name" value="2_5_RNA_ligase2"/>
    <property type="match status" value="2"/>
</dbReference>